<evidence type="ECO:0000256" key="7">
    <source>
        <dbReference type="ARBA" id="ARBA00023136"/>
    </source>
</evidence>
<dbReference type="AlphaFoldDB" id="A0A6G1C077"/>
<evidence type="ECO:0000256" key="5">
    <source>
        <dbReference type="ARBA" id="ARBA00022989"/>
    </source>
</evidence>
<keyword evidence="7 10" id="KW-0472">Membrane</keyword>
<evidence type="ECO:0000256" key="6">
    <source>
        <dbReference type="ARBA" id="ARBA00023065"/>
    </source>
</evidence>
<dbReference type="OrthoDB" id="68611at2759"/>
<comment type="caution">
    <text evidence="11">The sequence shown here is derived from an EMBL/GenBank/DDBJ whole genome shotgun (WGS) entry which is preliminary data.</text>
</comment>
<evidence type="ECO:0000256" key="4">
    <source>
        <dbReference type="ARBA" id="ARBA00022692"/>
    </source>
</evidence>
<keyword evidence="5 10" id="KW-1133">Transmembrane helix</keyword>
<dbReference type="Pfam" id="PF11744">
    <property type="entry name" value="ALMT"/>
    <property type="match status" value="1"/>
</dbReference>
<feature type="transmembrane region" description="Helical" evidence="10">
    <location>
        <begin position="98"/>
        <end position="118"/>
    </location>
</feature>
<name>A0A6G1C077_9ORYZ</name>
<evidence type="ECO:0000256" key="3">
    <source>
        <dbReference type="ARBA" id="ARBA00022448"/>
    </source>
</evidence>
<evidence type="ECO:0000256" key="1">
    <source>
        <dbReference type="ARBA" id="ARBA00004141"/>
    </source>
</evidence>
<dbReference type="GO" id="GO:0015743">
    <property type="term" value="P:malate transport"/>
    <property type="evidence" value="ECO:0007669"/>
    <property type="project" value="InterPro"/>
</dbReference>
<evidence type="ECO:0000256" key="9">
    <source>
        <dbReference type="SAM" id="MobiDB-lite"/>
    </source>
</evidence>
<dbReference type="GO" id="GO:0034220">
    <property type="term" value="P:monoatomic ion transmembrane transport"/>
    <property type="evidence" value="ECO:0007669"/>
    <property type="project" value="UniProtKB-KW"/>
</dbReference>
<feature type="transmembrane region" description="Helical" evidence="10">
    <location>
        <begin position="182"/>
        <end position="202"/>
    </location>
</feature>
<keyword evidence="8" id="KW-0407">Ion channel</keyword>
<comment type="subcellular location">
    <subcellularLocation>
        <location evidence="1">Membrane</location>
        <topology evidence="1">Multi-pass membrane protein</topology>
    </subcellularLocation>
</comment>
<dbReference type="Proteomes" id="UP000479710">
    <property type="component" value="Unassembled WGS sequence"/>
</dbReference>
<feature type="transmembrane region" description="Helical" evidence="10">
    <location>
        <begin position="75"/>
        <end position="92"/>
    </location>
</feature>
<keyword evidence="12" id="KW-1185">Reference proteome</keyword>
<evidence type="ECO:0000256" key="8">
    <source>
        <dbReference type="ARBA" id="ARBA00023303"/>
    </source>
</evidence>
<feature type="transmembrane region" description="Helical" evidence="10">
    <location>
        <begin position="214"/>
        <end position="236"/>
    </location>
</feature>
<feature type="transmembrane region" description="Helical" evidence="10">
    <location>
        <begin position="157"/>
        <end position="175"/>
    </location>
</feature>
<evidence type="ECO:0000256" key="10">
    <source>
        <dbReference type="SAM" id="Phobius"/>
    </source>
</evidence>
<dbReference type="EMBL" id="SPHZ02000011">
    <property type="protein sequence ID" value="KAF0893391.1"/>
    <property type="molecule type" value="Genomic_DNA"/>
</dbReference>
<comment type="similarity">
    <text evidence="2">Belongs to the aromatic acid exporter (TC 2.A.85) family.</text>
</comment>
<evidence type="ECO:0000313" key="11">
    <source>
        <dbReference type="EMBL" id="KAF0893391.1"/>
    </source>
</evidence>
<evidence type="ECO:0000313" key="12">
    <source>
        <dbReference type="Proteomes" id="UP000479710"/>
    </source>
</evidence>
<protein>
    <submittedName>
        <fullName evidence="11">Uncharacterized protein</fullName>
    </submittedName>
</protein>
<organism evidence="11 12">
    <name type="scientific">Oryza meyeriana var. granulata</name>
    <dbReference type="NCBI Taxonomy" id="110450"/>
    <lineage>
        <taxon>Eukaryota</taxon>
        <taxon>Viridiplantae</taxon>
        <taxon>Streptophyta</taxon>
        <taxon>Embryophyta</taxon>
        <taxon>Tracheophyta</taxon>
        <taxon>Spermatophyta</taxon>
        <taxon>Magnoliopsida</taxon>
        <taxon>Liliopsida</taxon>
        <taxon>Poales</taxon>
        <taxon>Poaceae</taxon>
        <taxon>BOP clade</taxon>
        <taxon>Oryzoideae</taxon>
        <taxon>Oryzeae</taxon>
        <taxon>Oryzinae</taxon>
        <taxon>Oryza</taxon>
        <taxon>Oryza meyeriana</taxon>
    </lineage>
</organism>
<evidence type="ECO:0000256" key="2">
    <source>
        <dbReference type="ARBA" id="ARBA00007079"/>
    </source>
</evidence>
<dbReference type="InterPro" id="IPR020966">
    <property type="entry name" value="ALMT"/>
</dbReference>
<dbReference type="PANTHER" id="PTHR31086">
    <property type="entry name" value="ALUMINUM-ACTIVATED MALATE TRANSPORTER 10"/>
    <property type="match status" value="1"/>
</dbReference>
<reference evidence="11 12" key="1">
    <citation type="submission" date="2019-11" db="EMBL/GenBank/DDBJ databases">
        <title>Whole genome sequence of Oryza granulata.</title>
        <authorList>
            <person name="Li W."/>
        </authorList>
    </citation>
    <scope>NUCLEOTIDE SEQUENCE [LARGE SCALE GENOMIC DNA]</scope>
    <source>
        <strain evidence="12">cv. Menghai</strain>
        <tissue evidence="11">Leaf</tissue>
    </source>
</reference>
<accession>A0A6G1C077</accession>
<keyword evidence="4 10" id="KW-0812">Transmembrane</keyword>
<keyword evidence="6" id="KW-0406">Ion transport</keyword>
<sequence>MAAAAKDEQINGGGAPEWGVTVPEGASVTVENEAGRAAMAWAWLVSCVAALGSRVSGLAGRVWKIGSDDPRRAVHGVKVGLALALVSVFYYTRPLYDGVGGAAMWAVMTVVVVFEYTVGGCVYKGFNRATATASAGAVALGVHWIASKSGYKFEPFVRSGSVFLLAAAATFSRFIPTVKARFDYGVTIFILTYSLVTVSGYREDALLGMAQQRVSTVAIGIFICLAVCVLICPVWAGQELHRLTARNMDKLAGAVEACVEGYFAEEDGEAAPDKRRPAAAAEGYKCVLNSKASEDAQANLARWEPAHGRFGFRHPYGQYKAVGVAMRHCAYCVEALSGCIHSAEPQAPESVKRHLADVSTRVATQCSAVLREASGSIAAMTASRSLDFTVADMNTAVQELQSEVRALPSKLTGEPAAAQLMDAVQLFTVTSLLIEVSARIEGVVDAVDTLATLASFRSADDDEKPATEADAKPQTMSDPGSVEPEAARTTKNIEQV</sequence>
<dbReference type="GO" id="GO:0016020">
    <property type="term" value="C:membrane"/>
    <property type="evidence" value="ECO:0007669"/>
    <property type="project" value="UniProtKB-SubCell"/>
</dbReference>
<feature type="region of interest" description="Disordered" evidence="9">
    <location>
        <begin position="458"/>
        <end position="496"/>
    </location>
</feature>
<gene>
    <name evidence="11" type="ORF">E2562_024211</name>
</gene>
<proteinExistence type="inferred from homology"/>
<keyword evidence="3" id="KW-0813">Transport</keyword>